<dbReference type="SUPFAM" id="SSF64182">
    <property type="entry name" value="DHH phosphoesterases"/>
    <property type="match status" value="1"/>
</dbReference>
<keyword evidence="6" id="KW-0175">Coiled coil</keyword>
<dbReference type="Pfam" id="PF17768">
    <property type="entry name" value="RecJ_OB"/>
    <property type="match status" value="1"/>
</dbReference>
<dbReference type="Pfam" id="PF02272">
    <property type="entry name" value="DHHA1"/>
    <property type="match status" value="1"/>
</dbReference>
<evidence type="ECO:0000256" key="4">
    <source>
        <dbReference type="ARBA" id="ARBA00022801"/>
    </source>
</evidence>
<dbReference type="GO" id="GO:0006281">
    <property type="term" value="P:DNA repair"/>
    <property type="evidence" value="ECO:0007669"/>
    <property type="project" value="InterPro"/>
</dbReference>
<dbReference type="GO" id="GO:0003676">
    <property type="term" value="F:nucleic acid binding"/>
    <property type="evidence" value="ECO:0007669"/>
    <property type="project" value="InterPro"/>
</dbReference>
<reference evidence="11" key="1">
    <citation type="journal article" date="2015" name="BMC Genomics">
        <title>Comparative genomics of Fructobacillus spp. and Leuconostoc spp. reveals niche-specific evolution of Fructobacillus spp.</title>
        <authorList>
            <person name="Endo A."/>
            <person name="Tanizawa Y."/>
            <person name="Tanaka N."/>
            <person name="Maeno S."/>
            <person name="Kumar H."/>
            <person name="Shiwa Y."/>
            <person name="Okada S."/>
            <person name="Yoshikawa H."/>
            <person name="Dicks L."/>
            <person name="Nakagawa J."/>
            <person name="Arita M."/>
        </authorList>
    </citation>
    <scope>NUCLEOTIDE SEQUENCE [LARGE SCALE GENOMIC DNA]</scope>
    <source>
        <strain evidence="11">F214-1</strain>
    </source>
</reference>
<comment type="similarity">
    <text evidence="1">Belongs to the RecJ family.</text>
</comment>
<gene>
    <name evidence="11" type="ORF">FTRO_0012520</name>
</gene>
<evidence type="ECO:0000256" key="5">
    <source>
        <dbReference type="ARBA" id="ARBA00022839"/>
    </source>
</evidence>
<dbReference type="InterPro" id="IPR051673">
    <property type="entry name" value="SSDNA_exonuclease_RecJ"/>
</dbReference>
<feature type="coiled-coil region" evidence="6">
    <location>
        <begin position="310"/>
        <end position="337"/>
    </location>
</feature>
<dbReference type="EMBL" id="DF968078">
    <property type="protein sequence ID" value="GAP03705.1"/>
    <property type="molecule type" value="Genomic_DNA"/>
</dbReference>
<dbReference type="InterPro" id="IPR001667">
    <property type="entry name" value="DDH_dom"/>
</dbReference>
<dbReference type="NCBIfam" id="TIGR00644">
    <property type="entry name" value="recJ"/>
    <property type="match status" value="1"/>
</dbReference>
<dbReference type="InterPro" id="IPR018779">
    <property type="entry name" value="RecJ_C"/>
</dbReference>
<evidence type="ECO:0000256" key="6">
    <source>
        <dbReference type="SAM" id="Coils"/>
    </source>
</evidence>
<evidence type="ECO:0000259" key="10">
    <source>
        <dbReference type="Pfam" id="PF17768"/>
    </source>
</evidence>
<dbReference type="GO" id="GO:0006310">
    <property type="term" value="P:DNA recombination"/>
    <property type="evidence" value="ECO:0007669"/>
    <property type="project" value="InterPro"/>
</dbReference>
<dbReference type="Gene3D" id="3.90.1640.30">
    <property type="match status" value="1"/>
</dbReference>
<dbReference type="Pfam" id="PF01368">
    <property type="entry name" value="DHH"/>
    <property type="match status" value="1"/>
</dbReference>
<dbReference type="STRING" id="709323.GCA_001047135_00250"/>
<evidence type="ECO:0000259" key="9">
    <source>
        <dbReference type="Pfam" id="PF10141"/>
    </source>
</evidence>
<evidence type="ECO:0000259" key="8">
    <source>
        <dbReference type="Pfam" id="PF02272"/>
    </source>
</evidence>
<dbReference type="PANTHER" id="PTHR30255">
    <property type="entry name" value="SINGLE-STRANDED-DNA-SPECIFIC EXONUCLEASE RECJ"/>
    <property type="match status" value="1"/>
</dbReference>
<dbReference type="PANTHER" id="PTHR30255:SF2">
    <property type="entry name" value="SINGLE-STRANDED-DNA-SPECIFIC EXONUCLEASE RECJ"/>
    <property type="match status" value="1"/>
</dbReference>
<evidence type="ECO:0000313" key="11">
    <source>
        <dbReference type="EMBL" id="GAP03705.1"/>
    </source>
</evidence>
<dbReference type="GO" id="GO:0008409">
    <property type="term" value="F:5'-3' exonuclease activity"/>
    <property type="evidence" value="ECO:0007669"/>
    <property type="project" value="InterPro"/>
</dbReference>
<evidence type="ECO:0000256" key="2">
    <source>
        <dbReference type="ARBA" id="ARBA00019841"/>
    </source>
</evidence>
<dbReference type="InterPro" id="IPR041122">
    <property type="entry name" value="RecJ_OB"/>
</dbReference>
<proteinExistence type="inferred from homology"/>
<sequence length="696" mass="75864">MVPSNWRLLDQPDQMSSQRLQEQLHLNPVTAGFLVQNGIKDVKEAQAFLHPDFQSIHDPSEFFDMEKAVDRIQEAVFTAEPILVYGDYDVDGITSTAIMVETLTSLGAEVTPYIPNRFEDGYGPNLTTYQRLVEETGASLIITVDNGVSGHEAIAWAQGAGVDVVVTDHHALPETLPDAYAIIHPRHPEGSYPFSDLSGAGVAFKVAQAILADGQPAESLEDLPVEFLDLVAMGAVADVVSLTDENRAFVTWGLKQIEENPRPGLAALLKSAKHAKGQAVLAETIGFKIAPRLNAIGRLADGQLGLELLLTKDLDRAKAIAKEVEQLNDERRTLVDTVFDEAKEQALDSKNQETNILLIAGQDWHQGILGIVAARLTELVKKPVVVLSLVDGVYKGSGRSFGDFDLHAFLQAYADHFTSFGGHAGALGVSMTPDELVVVQKLVQQDGANLQFADQKLAVNLVVQPRILTPDFYQQLALLEPFGQGNPQPVIAVEDVPLESVQSMGALNQHLKLNIRGGRGFVEALAFNQPDLVKEAQEKTQATLAGKVGVNTFAGKTRLQLMLEDLSFVEVEQNQPTSMEPVVRQVKKQVVQTAQTAQAAVKNSSTTLAQAIGQTSSQDFARLYKYLYGHQNLDIIGHLEAVLSELSMQEKQFKLMIQVFLDLGFVKMNAGTILCLPSTSKKPLANSVTYQRYFAG</sequence>
<dbReference type="RefSeq" id="WP_059393217.1">
    <property type="nucleotide sequence ID" value="NZ_DF968078.1"/>
</dbReference>
<dbReference type="Pfam" id="PF10141">
    <property type="entry name" value="ssDNA-exonuc_C"/>
    <property type="match status" value="1"/>
</dbReference>
<evidence type="ECO:0000256" key="3">
    <source>
        <dbReference type="ARBA" id="ARBA00022722"/>
    </source>
</evidence>
<protein>
    <recommendedName>
        <fullName evidence="2">Single-stranded-DNA-specific exonuclease RecJ</fullName>
    </recommendedName>
</protein>
<feature type="domain" description="RecJ OB" evidence="10">
    <location>
        <begin position="462"/>
        <end position="565"/>
    </location>
</feature>
<keyword evidence="5 11" id="KW-0269">Exonuclease</keyword>
<dbReference type="InterPro" id="IPR038763">
    <property type="entry name" value="DHH_sf"/>
</dbReference>
<organism evidence="11">
    <name type="scientific">Fructobacillus tropaeoli</name>
    <dbReference type="NCBI Taxonomy" id="709323"/>
    <lineage>
        <taxon>Bacteria</taxon>
        <taxon>Bacillati</taxon>
        <taxon>Bacillota</taxon>
        <taxon>Bacilli</taxon>
        <taxon>Lactobacillales</taxon>
        <taxon>Lactobacillaceae</taxon>
        <taxon>Fructobacillus</taxon>
    </lineage>
</organism>
<dbReference type="Gene3D" id="2.40.50.460">
    <property type="match status" value="1"/>
</dbReference>
<dbReference type="InterPro" id="IPR003156">
    <property type="entry name" value="DHHA1_dom"/>
</dbReference>
<dbReference type="Proteomes" id="UP000064514">
    <property type="component" value="Unassembled WGS sequence"/>
</dbReference>
<keyword evidence="3" id="KW-0540">Nuclease</keyword>
<keyword evidence="4" id="KW-0378">Hydrolase</keyword>
<feature type="domain" description="Single-stranded-DNA-specific exonuclease RecJ C-terminal" evidence="9">
    <location>
        <begin position="588"/>
        <end position="692"/>
    </location>
</feature>
<feature type="domain" description="DHHA1" evidence="8">
    <location>
        <begin position="358"/>
        <end position="444"/>
    </location>
</feature>
<name>A0A3F3GWY3_9LACO</name>
<feature type="domain" description="DDH" evidence="7">
    <location>
        <begin position="82"/>
        <end position="234"/>
    </location>
</feature>
<dbReference type="AlphaFoldDB" id="A0A3F3GWY3"/>
<evidence type="ECO:0000256" key="1">
    <source>
        <dbReference type="ARBA" id="ARBA00005915"/>
    </source>
</evidence>
<evidence type="ECO:0000259" key="7">
    <source>
        <dbReference type="Pfam" id="PF01368"/>
    </source>
</evidence>
<dbReference type="InterPro" id="IPR004610">
    <property type="entry name" value="RecJ"/>
</dbReference>
<accession>A0A3F3GWY3</accession>